<dbReference type="RefSeq" id="WP_092021119.1">
    <property type="nucleotide sequence ID" value="NZ_FOUE01000002.1"/>
</dbReference>
<sequence>MRLNVDDEFEVVNPGHSDLDKIIGEMAEDEFIVLIREDEYYIQAYFDSDPEASVIEYREGQEGNHFSASAISKEKVLEAFSLYLDGNEGFKKIHQWEMLEIDEIEYLEEE</sequence>
<evidence type="ECO:0000313" key="1">
    <source>
        <dbReference type="EMBL" id="SFM13310.1"/>
    </source>
</evidence>
<reference evidence="2" key="1">
    <citation type="submission" date="2016-10" db="EMBL/GenBank/DDBJ databases">
        <authorList>
            <person name="Varghese N."/>
            <person name="Submissions S."/>
        </authorList>
    </citation>
    <scope>NUCLEOTIDE SEQUENCE [LARGE SCALE GENOMIC DNA]</scope>
    <source>
        <strain evidence="2">CGMCC 1.7061</strain>
    </source>
</reference>
<name>A0A1I4NDE1_9GAMM</name>
<dbReference type="AlphaFoldDB" id="A0A1I4NDE1"/>
<protein>
    <submittedName>
        <fullName evidence="1">Uncharacterized protein</fullName>
    </submittedName>
</protein>
<proteinExistence type="predicted"/>
<accession>A0A1I4NDE1</accession>
<dbReference type="STRING" id="488535.SAMN04487963_1301"/>
<keyword evidence="2" id="KW-1185">Reference proteome</keyword>
<dbReference type="OrthoDB" id="292725at2"/>
<evidence type="ECO:0000313" key="2">
    <source>
        <dbReference type="Proteomes" id="UP000198519"/>
    </source>
</evidence>
<organism evidence="1 2">
    <name type="scientific">Marinobacter zhejiangensis</name>
    <dbReference type="NCBI Taxonomy" id="488535"/>
    <lineage>
        <taxon>Bacteria</taxon>
        <taxon>Pseudomonadati</taxon>
        <taxon>Pseudomonadota</taxon>
        <taxon>Gammaproteobacteria</taxon>
        <taxon>Pseudomonadales</taxon>
        <taxon>Marinobacteraceae</taxon>
        <taxon>Marinobacter</taxon>
    </lineage>
</organism>
<gene>
    <name evidence="1" type="ORF">SAMN04487963_1301</name>
</gene>
<dbReference type="EMBL" id="FOUE01000002">
    <property type="protein sequence ID" value="SFM13310.1"/>
    <property type="molecule type" value="Genomic_DNA"/>
</dbReference>
<dbReference type="Proteomes" id="UP000198519">
    <property type="component" value="Unassembled WGS sequence"/>
</dbReference>